<keyword evidence="1" id="KW-0472">Membrane</keyword>
<dbReference type="OrthoDB" id="10348009at2759"/>
<feature type="transmembrane region" description="Helical" evidence="1">
    <location>
        <begin position="239"/>
        <end position="261"/>
    </location>
</feature>
<evidence type="ECO:0000256" key="1">
    <source>
        <dbReference type="SAM" id="Phobius"/>
    </source>
</evidence>
<comment type="caution">
    <text evidence="2">The sequence shown here is derived from an EMBL/GenBank/DDBJ whole genome shotgun (WGS) entry which is preliminary data.</text>
</comment>
<feature type="transmembrane region" description="Helical" evidence="1">
    <location>
        <begin position="195"/>
        <end position="219"/>
    </location>
</feature>
<dbReference type="Proteomes" id="UP000596742">
    <property type="component" value="Unassembled WGS sequence"/>
</dbReference>
<keyword evidence="3" id="KW-1185">Reference proteome</keyword>
<dbReference type="Gene3D" id="1.20.140.150">
    <property type="match status" value="1"/>
</dbReference>
<name>A0A8B6GB23_MYTGA</name>
<keyword evidence="1" id="KW-1133">Transmembrane helix</keyword>
<reference evidence="2" key="1">
    <citation type="submission" date="2018-11" db="EMBL/GenBank/DDBJ databases">
        <authorList>
            <person name="Alioto T."/>
            <person name="Alioto T."/>
        </authorList>
    </citation>
    <scope>NUCLEOTIDE SEQUENCE</scope>
</reference>
<gene>
    <name evidence="2" type="ORF">MGAL_10B085153</name>
</gene>
<sequence>MAPFVSPFNSLKLDFRMEKWRQIAIGTCIAGFLMVLSGIVTPGWLIYDYSEEQLETQWETELNISLPSKRERQKLKQQLENHQPFSVTVTIPRERDLPKFFFGPFYICICSPWDEFCVLLSPGNFIGLIENEIQDHSDSNLKTTIGFLHISIKTLLDRYTAITVVCTLDLILSFVSLILILVYNCKRYPRKRLGVICSISMILSGTTTFVFTLIYLIMYGRYTSSLTVQPFTGAFDFSFPYSPVLCSFGSIMYFVCARILVKLTIQSKRQFNYEMMVIDTSQGGSTYISKT</sequence>
<feature type="transmembrane region" description="Helical" evidence="1">
    <location>
        <begin position="23"/>
        <end position="47"/>
    </location>
</feature>
<dbReference type="EMBL" id="UYJE01008152">
    <property type="protein sequence ID" value="VDI61505.1"/>
    <property type="molecule type" value="Genomic_DNA"/>
</dbReference>
<keyword evidence="1" id="KW-0812">Transmembrane</keyword>
<accession>A0A8B6GB23</accession>
<evidence type="ECO:0000313" key="3">
    <source>
        <dbReference type="Proteomes" id="UP000596742"/>
    </source>
</evidence>
<evidence type="ECO:0000313" key="2">
    <source>
        <dbReference type="EMBL" id="VDI61505.1"/>
    </source>
</evidence>
<proteinExistence type="predicted"/>
<dbReference type="AlphaFoldDB" id="A0A8B6GB23"/>
<protein>
    <submittedName>
        <fullName evidence="2">Uncharacterized protein</fullName>
    </submittedName>
</protein>
<organism evidence="2 3">
    <name type="scientific">Mytilus galloprovincialis</name>
    <name type="common">Mediterranean mussel</name>
    <dbReference type="NCBI Taxonomy" id="29158"/>
    <lineage>
        <taxon>Eukaryota</taxon>
        <taxon>Metazoa</taxon>
        <taxon>Spiralia</taxon>
        <taxon>Lophotrochozoa</taxon>
        <taxon>Mollusca</taxon>
        <taxon>Bivalvia</taxon>
        <taxon>Autobranchia</taxon>
        <taxon>Pteriomorphia</taxon>
        <taxon>Mytilida</taxon>
        <taxon>Mytiloidea</taxon>
        <taxon>Mytilidae</taxon>
        <taxon>Mytilinae</taxon>
        <taxon>Mytilus</taxon>
    </lineage>
</organism>
<feature type="transmembrane region" description="Helical" evidence="1">
    <location>
        <begin position="159"/>
        <end position="183"/>
    </location>
</feature>